<evidence type="ECO:0000256" key="1">
    <source>
        <dbReference type="ARBA" id="ARBA00023125"/>
    </source>
</evidence>
<dbReference type="Proteomes" id="UP000033514">
    <property type="component" value="Unassembled WGS sequence"/>
</dbReference>
<dbReference type="Pfam" id="PF00486">
    <property type="entry name" value="Trans_reg_C"/>
    <property type="match status" value="1"/>
</dbReference>
<dbReference type="RefSeq" id="WP_046144637.1">
    <property type="nucleotide sequence ID" value="NZ_LAJG01000048.1"/>
</dbReference>
<feature type="modified residue" description="4-aspartylphosphate" evidence="2">
    <location>
        <position position="56"/>
    </location>
</feature>
<protein>
    <submittedName>
        <fullName evidence="6">Transcriptional regulator</fullName>
    </submittedName>
</protein>
<feature type="domain" description="Response regulatory" evidence="4">
    <location>
        <begin position="7"/>
        <end position="120"/>
    </location>
</feature>
<dbReference type="PATRIC" id="fig|361041.3.peg.3170"/>
<name>A0A0F5L2F7_9HYPH</name>
<dbReference type="Gene3D" id="1.10.10.10">
    <property type="entry name" value="Winged helix-like DNA-binding domain superfamily/Winged helix DNA-binding domain"/>
    <property type="match status" value="1"/>
</dbReference>
<dbReference type="InterPro" id="IPR039420">
    <property type="entry name" value="WalR-like"/>
</dbReference>
<dbReference type="InterPro" id="IPR016032">
    <property type="entry name" value="Sig_transdc_resp-reg_C-effctor"/>
</dbReference>
<dbReference type="PANTHER" id="PTHR48111">
    <property type="entry name" value="REGULATOR OF RPOS"/>
    <property type="match status" value="1"/>
</dbReference>
<dbReference type="EMBL" id="LAJG01000048">
    <property type="protein sequence ID" value="KKB75817.1"/>
    <property type="molecule type" value="Genomic_DNA"/>
</dbReference>
<accession>A0A0F5L2F7</accession>
<dbReference type="Gene3D" id="6.10.250.690">
    <property type="match status" value="1"/>
</dbReference>
<proteinExistence type="predicted"/>
<sequence>MTQVNARVLVIDDEPQIHRFLGPALDAAGFYHLRADNGTNGLREIAQWNPDVVILDLGLPDMDGKDVLAKARAFYEGPIIILSARDKEGEKIEAFERGANDYVEKPFGIGELLARIRVALRQRAGTQPIATKVSFGDVSVDLELRYVTRGGEQVRLPPKEYALLSRLIGGHGKVLTHKELLVAVWGPAHMDDTQYLRVAVGQLRQKLEADPGAPTHIMTEPGIGYRLILD</sequence>
<dbReference type="SUPFAM" id="SSF52172">
    <property type="entry name" value="CheY-like"/>
    <property type="match status" value="1"/>
</dbReference>
<dbReference type="Pfam" id="PF00072">
    <property type="entry name" value="Response_reg"/>
    <property type="match status" value="1"/>
</dbReference>
<dbReference type="CDD" id="cd00383">
    <property type="entry name" value="trans_reg_C"/>
    <property type="match status" value="1"/>
</dbReference>
<evidence type="ECO:0000259" key="4">
    <source>
        <dbReference type="PROSITE" id="PS50110"/>
    </source>
</evidence>
<dbReference type="AlphaFoldDB" id="A0A0F5L2F7"/>
<dbReference type="InterPro" id="IPR001867">
    <property type="entry name" value="OmpR/PhoB-type_DNA-bd"/>
</dbReference>
<dbReference type="SMART" id="SM00448">
    <property type="entry name" value="REC"/>
    <property type="match status" value="1"/>
</dbReference>
<evidence type="ECO:0000259" key="5">
    <source>
        <dbReference type="PROSITE" id="PS51755"/>
    </source>
</evidence>
<dbReference type="OrthoDB" id="9802426at2"/>
<dbReference type="InterPro" id="IPR011006">
    <property type="entry name" value="CheY-like_superfamily"/>
</dbReference>
<dbReference type="STRING" id="361041.VW35_18785"/>
<dbReference type="SMART" id="SM00862">
    <property type="entry name" value="Trans_reg_C"/>
    <property type="match status" value="1"/>
</dbReference>
<dbReference type="GO" id="GO:0000976">
    <property type="term" value="F:transcription cis-regulatory region binding"/>
    <property type="evidence" value="ECO:0007669"/>
    <property type="project" value="TreeGrafter"/>
</dbReference>
<dbReference type="GO" id="GO:0032993">
    <property type="term" value="C:protein-DNA complex"/>
    <property type="evidence" value="ECO:0007669"/>
    <property type="project" value="TreeGrafter"/>
</dbReference>
<keyword evidence="2" id="KW-0597">Phosphoprotein</keyword>
<evidence type="ECO:0000256" key="2">
    <source>
        <dbReference type="PROSITE-ProRule" id="PRU00169"/>
    </source>
</evidence>
<keyword evidence="7" id="KW-1185">Reference proteome</keyword>
<dbReference type="GO" id="GO:0000156">
    <property type="term" value="F:phosphorelay response regulator activity"/>
    <property type="evidence" value="ECO:0007669"/>
    <property type="project" value="TreeGrafter"/>
</dbReference>
<feature type="domain" description="OmpR/PhoB-type" evidence="5">
    <location>
        <begin position="130"/>
        <end position="229"/>
    </location>
</feature>
<dbReference type="PROSITE" id="PS51755">
    <property type="entry name" value="OMPR_PHOB"/>
    <property type="match status" value="1"/>
</dbReference>
<dbReference type="Gene3D" id="3.40.50.2300">
    <property type="match status" value="1"/>
</dbReference>
<reference evidence="6 7" key="1">
    <citation type="submission" date="2015-03" db="EMBL/GenBank/DDBJ databases">
        <authorList>
            <person name="Hassan Y.I."/>
            <person name="Lepp D."/>
            <person name="Zhou T."/>
        </authorList>
    </citation>
    <scope>NUCLEOTIDE SEQUENCE [LARGE SCALE GENOMIC DNA]</scope>
    <source>
        <strain evidence="6 7">GH2-10</strain>
    </source>
</reference>
<dbReference type="InterPro" id="IPR036388">
    <property type="entry name" value="WH-like_DNA-bd_sf"/>
</dbReference>
<dbReference type="SUPFAM" id="SSF46894">
    <property type="entry name" value="C-terminal effector domain of the bipartite response regulators"/>
    <property type="match status" value="1"/>
</dbReference>
<dbReference type="GO" id="GO:0005829">
    <property type="term" value="C:cytosol"/>
    <property type="evidence" value="ECO:0007669"/>
    <property type="project" value="TreeGrafter"/>
</dbReference>
<dbReference type="PANTHER" id="PTHR48111:SF50">
    <property type="entry name" value="KDP OPERON TRANSCRIPTIONAL REGULATORY PROTEIN KDPE"/>
    <property type="match status" value="1"/>
</dbReference>
<dbReference type="PROSITE" id="PS50110">
    <property type="entry name" value="RESPONSE_REGULATORY"/>
    <property type="match status" value="1"/>
</dbReference>
<evidence type="ECO:0000313" key="7">
    <source>
        <dbReference type="Proteomes" id="UP000033514"/>
    </source>
</evidence>
<comment type="caution">
    <text evidence="6">The sequence shown here is derived from an EMBL/GenBank/DDBJ whole genome shotgun (WGS) entry which is preliminary data.</text>
</comment>
<dbReference type="InterPro" id="IPR001789">
    <property type="entry name" value="Sig_transdc_resp-reg_receiver"/>
</dbReference>
<organism evidence="6 7">
    <name type="scientific">Devosia soli</name>
    <dbReference type="NCBI Taxonomy" id="361041"/>
    <lineage>
        <taxon>Bacteria</taxon>
        <taxon>Pseudomonadati</taxon>
        <taxon>Pseudomonadota</taxon>
        <taxon>Alphaproteobacteria</taxon>
        <taxon>Hyphomicrobiales</taxon>
        <taxon>Devosiaceae</taxon>
        <taxon>Devosia</taxon>
    </lineage>
</organism>
<evidence type="ECO:0000256" key="3">
    <source>
        <dbReference type="PROSITE-ProRule" id="PRU01091"/>
    </source>
</evidence>
<evidence type="ECO:0000313" key="6">
    <source>
        <dbReference type="EMBL" id="KKB75817.1"/>
    </source>
</evidence>
<gene>
    <name evidence="6" type="ORF">VW35_18785</name>
</gene>
<dbReference type="GO" id="GO:0006355">
    <property type="term" value="P:regulation of DNA-templated transcription"/>
    <property type="evidence" value="ECO:0007669"/>
    <property type="project" value="InterPro"/>
</dbReference>
<feature type="DNA-binding region" description="OmpR/PhoB-type" evidence="3">
    <location>
        <begin position="130"/>
        <end position="229"/>
    </location>
</feature>
<keyword evidence="1 3" id="KW-0238">DNA-binding</keyword>